<feature type="transmembrane region" description="Helical" evidence="1">
    <location>
        <begin position="62"/>
        <end position="81"/>
    </location>
</feature>
<reference evidence="2" key="1">
    <citation type="journal article" date="2020" name="mSystems">
        <title>Genome- and Community-Level Interaction Insights into Carbon Utilization and Element Cycling Functions of Hydrothermarchaeota in Hydrothermal Sediment.</title>
        <authorList>
            <person name="Zhou Z."/>
            <person name="Liu Y."/>
            <person name="Xu W."/>
            <person name="Pan J."/>
            <person name="Luo Z.H."/>
            <person name="Li M."/>
        </authorList>
    </citation>
    <scope>NUCLEOTIDE SEQUENCE [LARGE SCALE GENOMIC DNA]</scope>
    <source>
        <strain evidence="2">SpSt-732</strain>
    </source>
</reference>
<sequence length="128" mass="14841">MEMPNTPWSTLHLGILHSLDSLLGFNWSYWWFWVVLAFVSSLAIVSIGLLRRDVGLMDIATALYFTVAFVGVLAFGLNVFIERSGFLGYLTLFIMAVLSLAIKQTFTFQVSKRDYHEVYWRDRLFLYL</sequence>
<evidence type="ECO:0000256" key="1">
    <source>
        <dbReference type="SAM" id="Phobius"/>
    </source>
</evidence>
<protein>
    <submittedName>
        <fullName evidence="2">Uncharacterized protein</fullName>
    </submittedName>
</protein>
<accession>A0A7C4FEX5</accession>
<keyword evidence="1" id="KW-0472">Membrane</keyword>
<organism evidence="2">
    <name type="scientific">Ignisphaera aggregans</name>
    <dbReference type="NCBI Taxonomy" id="334771"/>
    <lineage>
        <taxon>Archaea</taxon>
        <taxon>Thermoproteota</taxon>
        <taxon>Thermoprotei</taxon>
        <taxon>Desulfurococcales</taxon>
        <taxon>Desulfurococcaceae</taxon>
        <taxon>Ignisphaera</taxon>
    </lineage>
</organism>
<dbReference type="EMBL" id="DTFF01000067">
    <property type="protein sequence ID" value="HGI88364.1"/>
    <property type="molecule type" value="Genomic_DNA"/>
</dbReference>
<gene>
    <name evidence="2" type="ORF">ENV14_08285</name>
</gene>
<evidence type="ECO:0000313" key="2">
    <source>
        <dbReference type="EMBL" id="HGI88364.1"/>
    </source>
</evidence>
<comment type="caution">
    <text evidence="2">The sequence shown here is derived from an EMBL/GenBank/DDBJ whole genome shotgun (WGS) entry which is preliminary data.</text>
</comment>
<keyword evidence="1" id="KW-0812">Transmembrane</keyword>
<feature type="transmembrane region" description="Helical" evidence="1">
    <location>
        <begin position="87"/>
        <end position="106"/>
    </location>
</feature>
<proteinExistence type="predicted"/>
<dbReference type="AlphaFoldDB" id="A0A7C4FEX5"/>
<keyword evidence="1" id="KW-1133">Transmembrane helix</keyword>
<feature type="transmembrane region" description="Helical" evidence="1">
    <location>
        <begin position="30"/>
        <end position="50"/>
    </location>
</feature>
<name>A0A7C4FEX5_9CREN</name>